<keyword evidence="3" id="KW-1185">Reference proteome</keyword>
<protein>
    <recommendedName>
        <fullName evidence="4">DUF2484 family protein</fullName>
    </recommendedName>
</protein>
<keyword evidence="1" id="KW-0472">Membrane</keyword>
<comment type="caution">
    <text evidence="2">The sequence shown here is derived from an EMBL/GenBank/DDBJ whole genome shotgun (WGS) entry which is preliminary data.</text>
</comment>
<evidence type="ECO:0000256" key="1">
    <source>
        <dbReference type="SAM" id="Phobius"/>
    </source>
</evidence>
<dbReference type="EMBL" id="JAJHNU010000001">
    <property type="protein sequence ID" value="MDN4121073.1"/>
    <property type="molecule type" value="Genomic_DNA"/>
</dbReference>
<keyword evidence="1" id="KW-1133">Transmembrane helix</keyword>
<dbReference type="Proteomes" id="UP001168613">
    <property type="component" value="Unassembled WGS sequence"/>
</dbReference>
<evidence type="ECO:0000313" key="3">
    <source>
        <dbReference type="Proteomes" id="UP001168613"/>
    </source>
</evidence>
<feature type="transmembrane region" description="Helical" evidence="1">
    <location>
        <begin position="38"/>
        <end position="71"/>
    </location>
</feature>
<evidence type="ECO:0008006" key="4">
    <source>
        <dbReference type="Google" id="ProtNLM"/>
    </source>
</evidence>
<reference evidence="2" key="1">
    <citation type="submission" date="2021-11" db="EMBL/GenBank/DDBJ databases">
        <title>Draft genome sequence of Alcaligenes endophyticus type strain CCUG 75668T.</title>
        <authorList>
            <person name="Salva-Serra F."/>
            <person name="Duran R.E."/>
            <person name="Seeger M."/>
            <person name="Moore E.R.B."/>
            <person name="Jaen-Luchoro D."/>
        </authorList>
    </citation>
    <scope>NUCLEOTIDE SEQUENCE</scope>
    <source>
        <strain evidence="2">CCUG 75668</strain>
    </source>
</reference>
<sequence>MNTVLQDEIFWSLVMPWALFIGLFVIPRKPLWFRHYVFPGIFIVMGLILAFTLAKGIGIMSLVLGLVAWWATGESKGRPCAHAGKSP</sequence>
<evidence type="ECO:0000313" key="2">
    <source>
        <dbReference type="EMBL" id="MDN4121073.1"/>
    </source>
</evidence>
<dbReference type="RefSeq" id="WP_266124936.1">
    <property type="nucleotide sequence ID" value="NZ_JAJHNU010000001.1"/>
</dbReference>
<organism evidence="2 3">
    <name type="scientific">Alcaligenes endophyticus</name>
    <dbReference type="NCBI Taxonomy" id="1929088"/>
    <lineage>
        <taxon>Bacteria</taxon>
        <taxon>Pseudomonadati</taxon>
        <taxon>Pseudomonadota</taxon>
        <taxon>Betaproteobacteria</taxon>
        <taxon>Burkholderiales</taxon>
        <taxon>Alcaligenaceae</taxon>
        <taxon>Alcaligenes</taxon>
    </lineage>
</organism>
<proteinExistence type="predicted"/>
<gene>
    <name evidence="2" type="ORF">LMS43_07210</name>
</gene>
<name>A0ABT8EIF4_9BURK</name>
<keyword evidence="1" id="KW-0812">Transmembrane</keyword>
<feature type="transmembrane region" description="Helical" evidence="1">
    <location>
        <begin position="9"/>
        <end position="26"/>
    </location>
</feature>
<accession>A0ABT8EIF4</accession>